<comment type="similarity">
    <text evidence="2">Belongs to the D-isomer specific 2-hydroxyacid dehydrogenase family.</text>
</comment>
<evidence type="ECO:0000256" key="1">
    <source>
        <dbReference type="ARBA" id="ARBA00023002"/>
    </source>
</evidence>
<reference evidence="5 6" key="1">
    <citation type="submission" date="2021-02" db="EMBL/GenBank/DDBJ databases">
        <title>Plant Genome Project.</title>
        <authorList>
            <person name="Zhang R.-G."/>
        </authorList>
    </citation>
    <scope>NUCLEOTIDE SEQUENCE [LARGE SCALE GENOMIC DNA]</scope>
    <source>
        <tissue evidence="5">Leaves</tissue>
    </source>
</reference>
<evidence type="ECO:0000256" key="2">
    <source>
        <dbReference type="RuleBase" id="RU003719"/>
    </source>
</evidence>
<keyword evidence="1 2" id="KW-0560">Oxidoreductase</keyword>
<dbReference type="InterPro" id="IPR050223">
    <property type="entry name" value="D-isomer_2-hydroxyacid_DH"/>
</dbReference>
<dbReference type="PANTHER" id="PTHR10996:SF268">
    <property type="entry name" value="GLYOXYLATE_HYDROXYPYRUVATE REDUCTASE HPR3"/>
    <property type="match status" value="1"/>
</dbReference>
<dbReference type="InterPro" id="IPR006139">
    <property type="entry name" value="D-isomer_2_OHA_DH_cat_dom"/>
</dbReference>
<evidence type="ECO:0000313" key="6">
    <source>
        <dbReference type="Proteomes" id="UP000827721"/>
    </source>
</evidence>
<dbReference type="InterPro" id="IPR006140">
    <property type="entry name" value="D-isomer_DH_NAD-bd"/>
</dbReference>
<dbReference type="InterPro" id="IPR036291">
    <property type="entry name" value="NAD(P)-bd_dom_sf"/>
</dbReference>
<accession>A0ABQ8H6I6</accession>
<dbReference type="SUPFAM" id="SSF52283">
    <property type="entry name" value="Formate/glycerate dehydrogenase catalytic domain-like"/>
    <property type="match status" value="1"/>
</dbReference>
<dbReference type="Pfam" id="PF00389">
    <property type="entry name" value="2-Hacid_dh"/>
    <property type="match status" value="1"/>
</dbReference>
<feature type="domain" description="D-isomer specific 2-hydroxyacid dehydrogenase NAD-binding" evidence="4">
    <location>
        <begin position="118"/>
        <end position="291"/>
    </location>
</feature>
<dbReference type="Pfam" id="PF02826">
    <property type="entry name" value="2-Hacid_dh_C"/>
    <property type="match status" value="1"/>
</dbReference>
<dbReference type="EMBL" id="JAFEMO010000013">
    <property type="protein sequence ID" value="KAH7549515.1"/>
    <property type="molecule type" value="Genomic_DNA"/>
</dbReference>
<organism evidence="5 6">
    <name type="scientific">Xanthoceras sorbifolium</name>
    <dbReference type="NCBI Taxonomy" id="99658"/>
    <lineage>
        <taxon>Eukaryota</taxon>
        <taxon>Viridiplantae</taxon>
        <taxon>Streptophyta</taxon>
        <taxon>Embryophyta</taxon>
        <taxon>Tracheophyta</taxon>
        <taxon>Spermatophyta</taxon>
        <taxon>Magnoliopsida</taxon>
        <taxon>eudicotyledons</taxon>
        <taxon>Gunneridae</taxon>
        <taxon>Pentapetalae</taxon>
        <taxon>rosids</taxon>
        <taxon>malvids</taxon>
        <taxon>Sapindales</taxon>
        <taxon>Sapindaceae</taxon>
        <taxon>Xanthoceroideae</taxon>
        <taxon>Xanthoceras</taxon>
    </lineage>
</organism>
<comment type="caution">
    <text evidence="5">The sequence shown here is derived from an EMBL/GenBank/DDBJ whole genome shotgun (WGS) entry which is preliminary data.</text>
</comment>
<dbReference type="Gene3D" id="3.40.50.720">
    <property type="entry name" value="NAD(P)-binding Rossmann-like Domain"/>
    <property type="match status" value="2"/>
</dbReference>
<dbReference type="CDD" id="cd12156">
    <property type="entry name" value="HPPR"/>
    <property type="match status" value="1"/>
</dbReference>
<gene>
    <name evidence="5" type="ORF">JRO89_XS13G0043100</name>
</gene>
<dbReference type="PANTHER" id="PTHR10996">
    <property type="entry name" value="2-HYDROXYACID DEHYDROGENASE-RELATED"/>
    <property type="match status" value="1"/>
</dbReference>
<sequence length="325" mass="35027">MSTQEQHLPVVLIHRLPAFNLSFTSRLHTHFTLLDPLLHSPESTESFLTRHATSIRALLSVGPTPVTSETLSLLPALEIVVCSSAGIDHVDIHECRQRGVLVTSAGNAFSEDVADYAVALLIDVLRRVSAGNRFVRAGLWPEHGESPLGSKLGGKRVGIVGLGSIGSEVAKRLMAFGCSIAYTSTKKKLAVSYTFYENVNDLAANSNILIVCCALTDQTRHMINKDVMTALGKEGVIVNVGRGALIDEKELVQLLLRGEIGGAGLDVYENEPHVPKELLTLDNVVLSPHLAVLTPESFAALQDVIVGNLLAFFSKKPLLSQVQLD</sequence>
<feature type="domain" description="D-isomer specific 2-hydroxyacid dehydrogenase catalytic" evidence="3">
    <location>
        <begin position="42"/>
        <end position="322"/>
    </location>
</feature>
<protein>
    <submittedName>
        <fullName evidence="5">Uncharacterized protein</fullName>
    </submittedName>
</protein>
<evidence type="ECO:0000259" key="3">
    <source>
        <dbReference type="Pfam" id="PF00389"/>
    </source>
</evidence>
<dbReference type="SUPFAM" id="SSF51735">
    <property type="entry name" value="NAD(P)-binding Rossmann-fold domains"/>
    <property type="match status" value="1"/>
</dbReference>
<name>A0ABQ8H6I6_9ROSI</name>
<proteinExistence type="inferred from homology"/>
<evidence type="ECO:0000313" key="5">
    <source>
        <dbReference type="EMBL" id="KAH7549515.1"/>
    </source>
</evidence>
<evidence type="ECO:0000259" key="4">
    <source>
        <dbReference type="Pfam" id="PF02826"/>
    </source>
</evidence>
<dbReference type="Proteomes" id="UP000827721">
    <property type="component" value="Unassembled WGS sequence"/>
</dbReference>
<keyword evidence="6" id="KW-1185">Reference proteome</keyword>